<dbReference type="Gene3D" id="3.40.190.10">
    <property type="entry name" value="Periplasmic binding protein-like II"/>
    <property type="match status" value="2"/>
</dbReference>
<comment type="caution">
    <text evidence="7">The sequence shown here is derived from an EMBL/GenBank/DDBJ whole genome shotgun (WGS) entry which is preliminary data.</text>
</comment>
<keyword evidence="4 5" id="KW-0574">Periplasm</keyword>
<evidence type="ECO:0000313" key="8">
    <source>
        <dbReference type="Proteomes" id="UP000029995"/>
    </source>
</evidence>
<comment type="function">
    <text evidence="5">Required for the activity of the bacterial periplasmic transport system of putrescine.</text>
</comment>
<dbReference type="SUPFAM" id="SSF53850">
    <property type="entry name" value="Periplasmic binding protein-like II"/>
    <property type="match status" value="1"/>
</dbReference>
<dbReference type="RefSeq" id="WP_034832576.1">
    <property type="nucleotide sequence ID" value="NZ_JANX01000034.1"/>
</dbReference>
<evidence type="ECO:0000256" key="4">
    <source>
        <dbReference type="ARBA" id="ARBA00022764"/>
    </source>
</evidence>
<dbReference type="PANTHER" id="PTHR30222">
    <property type="entry name" value="SPERMIDINE/PUTRESCINE-BINDING PERIPLASMIC PROTEIN"/>
    <property type="match status" value="1"/>
</dbReference>
<proteinExistence type="inferred from homology"/>
<feature type="chain" id="PRO_5001968338" description="Putrescine-binding periplasmic protein" evidence="6">
    <location>
        <begin position="24"/>
        <end position="365"/>
    </location>
</feature>
<keyword evidence="2 5" id="KW-0813">Transport</keyword>
<comment type="similarity">
    <text evidence="5">Belongs to the bacterial solute-binding protein PotD/PotF family.</text>
</comment>
<organism evidence="7 8">
    <name type="scientific">Inquilinus limosus MP06</name>
    <dbReference type="NCBI Taxonomy" id="1398085"/>
    <lineage>
        <taxon>Bacteria</taxon>
        <taxon>Pseudomonadati</taxon>
        <taxon>Pseudomonadota</taxon>
        <taxon>Alphaproteobacteria</taxon>
        <taxon>Rhodospirillales</taxon>
        <taxon>Rhodospirillaceae</taxon>
        <taxon>Inquilinus</taxon>
    </lineage>
</organism>
<dbReference type="PIRSF" id="PIRSF019574">
    <property type="entry name" value="Periplasmic_polyamine_BP"/>
    <property type="match status" value="1"/>
</dbReference>
<dbReference type="Pfam" id="PF13416">
    <property type="entry name" value="SBP_bac_8"/>
    <property type="match status" value="1"/>
</dbReference>
<reference evidence="7 8" key="1">
    <citation type="submission" date="2014-01" db="EMBL/GenBank/DDBJ databases">
        <title>Genome sequence determination for a cystic fibrosis isolate, Inquilinus limosus.</title>
        <authorList>
            <person name="Pino M."/>
            <person name="Di Conza J."/>
            <person name="Gutkind G."/>
        </authorList>
    </citation>
    <scope>NUCLEOTIDE SEQUENCE [LARGE SCALE GENOMIC DNA]</scope>
    <source>
        <strain evidence="7 8">MP06</strain>
    </source>
</reference>
<dbReference type="PRINTS" id="PR00909">
    <property type="entry name" value="SPERMDNBNDNG"/>
</dbReference>
<protein>
    <recommendedName>
        <fullName evidence="5">Putrescine-binding periplasmic protein</fullName>
    </recommendedName>
</protein>
<dbReference type="InterPro" id="IPR001188">
    <property type="entry name" value="Sperm_putr-bd"/>
</dbReference>
<dbReference type="AlphaFoldDB" id="A0A0A0DB90"/>
<keyword evidence="3 6" id="KW-0732">Signal</keyword>
<gene>
    <name evidence="7" type="ORF">P409_05135</name>
</gene>
<sequence>MKRLVQSLLATAALCAVAAPALAQEKVVNIYNWSDYIGETTLADFTKATGIKTVYDTYDGNEALEAKLLTGNSGYDVVVPTAQPFLARQIKANVYLELDKSKIPNWKNLDPALMKLVESADPGNKHAIIYQWGTVGVGYNVDQVKKRLGDAPPDSIAMVLDPENAKKLADCGITMLDSPTDVLPTVLNYLGLDPNSQKPEDLKKAEDALMKIRPYLKYLHSSQYINDLAGGNVCVSLGWSGDVNIAKTRAEEAKNGVTIDYFIPKEGAQIWFDMAAIPKDAPHPDAAYAYINFLLEPKVMAGIDDYVGYGNAVLGAKELMNPDIANDPRIFPPEDVMKRLFAITEASSSYERLRTRTWTRFRTGQ</sequence>
<evidence type="ECO:0000256" key="2">
    <source>
        <dbReference type="ARBA" id="ARBA00022448"/>
    </source>
</evidence>
<evidence type="ECO:0000313" key="7">
    <source>
        <dbReference type="EMBL" id="KGM35339.1"/>
    </source>
</evidence>
<dbReference type="GO" id="GO:0042597">
    <property type="term" value="C:periplasmic space"/>
    <property type="evidence" value="ECO:0007669"/>
    <property type="project" value="UniProtKB-SubCell"/>
</dbReference>
<accession>A0A0A0DB90</accession>
<evidence type="ECO:0000256" key="6">
    <source>
        <dbReference type="SAM" id="SignalP"/>
    </source>
</evidence>
<dbReference type="PANTHER" id="PTHR30222:SF12">
    <property type="entry name" value="NORSPERMIDINE SENSOR"/>
    <property type="match status" value="1"/>
</dbReference>
<dbReference type="OrthoDB" id="9769319at2"/>
<dbReference type="EMBL" id="JANX01000034">
    <property type="protein sequence ID" value="KGM35339.1"/>
    <property type="molecule type" value="Genomic_DNA"/>
</dbReference>
<name>A0A0A0DB90_9PROT</name>
<dbReference type="GO" id="GO:0019808">
    <property type="term" value="F:polyamine binding"/>
    <property type="evidence" value="ECO:0007669"/>
    <property type="project" value="InterPro"/>
</dbReference>
<evidence type="ECO:0000256" key="3">
    <source>
        <dbReference type="ARBA" id="ARBA00022729"/>
    </source>
</evidence>
<dbReference type="Proteomes" id="UP000029995">
    <property type="component" value="Unassembled WGS sequence"/>
</dbReference>
<dbReference type="CDD" id="cd13659">
    <property type="entry name" value="PBP2_PotF"/>
    <property type="match status" value="1"/>
</dbReference>
<dbReference type="GO" id="GO:0015846">
    <property type="term" value="P:polyamine transport"/>
    <property type="evidence" value="ECO:0007669"/>
    <property type="project" value="InterPro"/>
</dbReference>
<dbReference type="InterPro" id="IPR006059">
    <property type="entry name" value="SBP"/>
</dbReference>
<feature type="signal peptide" evidence="6">
    <location>
        <begin position="1"/>
        <end position="23"/>
    </location>
</feature>
<evidence type="ECO:0000256" key="1">
    <source>
        <dbReference type="ARBA" id="ARBA00004418"/>
    </source>
</evidence>
<evidence type="ECO:0000256" key="5">
    <source>
        <dbReference type="PIRNR" id="PIRNR019574"/>
    </source>
</evidence>
<comment type="subcellular location">
    <subcellularLocation>
        <location evidence="1 5">Periplasm</location>
    </subcellularLocation>
</comment>